<dbReference type="EC" id="1.-.-.-" evidence="4"/>
<accession>A0ABZ2TD52</accession>
<evidence type="ECO:0000313" key="4">
    <source>
        <dbReference type="EMBL" id="WYK17594.1"/>
    </source>
</evidence>
<dbReference type="Pfam" id="PF00106">
    <property type="entry name" value="adh_short"/>
    <property type="match status" value="1"/>
</dbReference>
<gene>
    <name evidence="4" type="ORF">RZS32_014440</name>
</gene>
<evidence type="ECO:0000256" key="3">
    <source>
        <dbReference type="RuleBase" id="RU000363"/>
    </source>
</evidence>
<comment type="similarity">
    <text evidence="1 3">Belongs to the short-chain dehydrogenases/reductases (SDR) family.</text>
</comment>
<dbReference type="InterPro" id="IPR036291">
    <property type="entry name" value="NAD(P)-bd_dom_sf"/>
</dbReference>
<keyword evidence="2 4" id="KW-0560">Oxidoreductase</keyword>
<organism evidence="4 5">
    <name type="scientific">Roseovarius rhodophyticola</name>
    <dbReference type="NCBI Taxonomy" id="3080827"/>
    <lineage>
        <taxon>Bacteria</taxon>
        <taxon>Pseudomonadati</taxon>
        <taxon>Pseudomonadota</taxon>
        <taxon>Alphaproteobacteria</taxon>
        <taxon>Rhodobacterales</taxon>
        <taxon>Roseobacteraceae</taxon>
        <taxon>Roseovarius</taxon>
    </lineage>
</organism>
<dbReference type="PRINTS" id="PR00081">
    <property type="entry name" value="GDHRDH"/>
</dbReference>
<dbReference type="Proteomes" id="UP001281305">
    <property type="component" value="Chromosome"/>
</dbReference>
<dbReference type="CDD" id="cd05233">
    <property type="entry name" value="SDR_c"/>
    <property type="match status" value="1"/>
</dbReference>
<dbReference type="InterPro" id="IPR002347">
    <property type="entry name" value="SDR_fam"/>
</dbReference>
<dbReference type="PIRSF" id="PIRSF000126">
    <property type="entry name" value="11-beta-HSD1"/>
    <property type="match status" value="1"/>
</dbReference>
<dbReference type="RefSeq" id="WP_317057665.1">
    <property type="nucleotide sequence ID" value="NZ_CP146606.1"/>
</dbReference>
<dbReference type="EMBL" id="CP146606">
    <property type="protein sequence ID" value="WYK17594.1"/>
    <property type="molecule type" value="Genomic_DNA"/>
</dbReference>
<dbReference type="PANTHER" id="PTHR44196:SF2">
    <property type="entry name" value="SHORT-CHAIN DEHYDROGENASE-RELATED"/>
    <property type="match status" value="1"/>
</dbReference>
<evidence type="ECO:0000256" key="1">
    <source>
        <dbReference type="ARBA" id="ARBA00006484"/>
    </source>
</evidence>
<sequence>MESWTLVTGASEGLGVEFAKLAAKEKRNLILVARTEDKLNALAEELRSDAVQVEVMPTDLSDLTQTEALWAKVSEGRVIDRLVNNAGLGKNGDFSDPESWAQELTSMNVNMIALTYLMKQAIPHMQGHGGGRILNVASVAGFTPGPNMAVYHATKAFVLSLSEAVAEELSGSDVTVTALCPGATATNFFDVADMDGVRLLKLAKPMSAKDVAEQGWIAARAGKRVVVTGFLNKVFAFLPRISPRRVTTFVASKIMGKGH</sequence>
<evidence type="ECO:0000313" key="5">
    <source>
        <dbReference type="Proteomes" id="UP001281305"/>
    </source>
</evidence>
<proteinExistence type="inferred from homology"/>
<name>A0ABZ2TD52_9RHOB</name>
<keyword evidence="5" id="KW-1185">Reference proteome</keyword>
<evidence type="ECO:0000256" key="2">
    <source>
        <dbReference type="ARBA" id="ARBA00023002"/>
    </source>
</evidence>
<protein>
    <submittedName>
        <fullName evidence="4">SDR family oxidoreductase</fullName>
        <ecNumber evidence="4">1.-.-.-</ecNumber>
    </submittedName>
</protein>
<dbReference type="GO" id="GO:0016491">
    <property type="term" value="F:oxidoreductase activity"/>
    <property type="evidence" value="ECO:0007669"/>
    <property type="project" value="UniProtKB-KW"/>
</dbReference>
<dbReference type="PRINTS" id="PR00080">
    <property type="entry name" value="SDRFAMILY"/>
</dbReference>
<dbReference type="Gene3D" id="3.40.50.720">
    <property type="entry name" value="NAD(P)-binding Rossmann-like Domain"/>
    <property type="match status" value="1"/>
</dbReference>
<dbReference type="SUPFAM" id="SSF51735">
    <property type="entry name" value="NAD(P)-binding Rossmann-fold domains"/>
    <property type="match status" value="1"/>
</dbReference>
<reference evidence="4 5" key="1">
    <citation type="submission" date="2024-02" db="EMBL/GenBank/DDBJ databases">
        <title>Roseovarius strain W115 nov., isolated from a marine algae.</title>
        <authorList>
            <person name="Lee M.W."/>
            <person name="Lee J.K."/>
            <person name="Kim J.M."/>
            <person name="Choi D.G."/>
            <person name="Baek J.H."/>
            <person name="Bayburt H."/>
            <person name="Jung J.J."/>
            <person name="Han D.M."/>
            <person name="Jeon C.O."/>
        </authorList>
    </citation>
    <scope>NUCLEOTIDE SEQUENCE [LARGE SCALE GENOMIC DNA]</scope>
    <source>
        <strain evidence="4 5">W115</strain>
    </source>
</reference>
<dbReference type="PANTHER" id="PTHR44196">
    <property type="entry name" value="DEHYDROGENASE/REDUCTASE SDR FAMILY MEMBER 7B"/>
    <property type="match status" value="1"/>
</dbReference>